<sequence>MPPLWKKEVIRKNDLGSGLVLGIHCASANDDLGMKLLPPGEEWGFNFHTAAVGSSLFHCSYIWAKADKRSFAVYDDNQHHYVCTQCHWSIQTTGACLYSDSISQASCYPWAPAWPTPSSSNNNVYPSAMN</sequence>
<keyword evidence="2" id="KW-1185">Reference proteome</keyword>
<comment type="caution">
    <text evidence="1">The sequence shown here is derived from an EMBL/GenBank/DDBJ whole genome shotgun (WGS) entry which is preliminary data.</text>
</comment>
<gene>
    <name evidence="1" type="ORF">MLD38_035332</name>
</gene>
<proteinExistence type="predicted"/>
<organism evidence="1 2">
    <name type="scientific">Melastoma candidum</name>
    <dbReference type="NCBI Taxonomy" id="119954"/>
    <lineage>
        <taxon>Eukaryota</taxon>
        <taxon>Viridiplantae</taxon>
        <taxon>Streptophyta</taxon>
        <taxon>Embryophyta</taxon>
        <taxon>Tracheophyta</taxon>
        <taxon>Spermatophyta</taxon>
        <taxon>Magnoliopsida</taxon>
        <taxon>eudicotyledons</taxon>
        <taxon>Gunneridae</taxon>
        <taxon>Pentapetalae</taxon>
        <taxon>rosids</taxon>
        <taxon>malvids</taxon>
        <taxon>Myrtales</taxon>
        <taxon>Melastomataceae</taxon>
        <taxon>Melastomatoideae</taxon>
        <taxon>Melastomateae</taxon>
        <taxon>Melastoma</taxon>
    </lineage>
</organism>
<evidence type="ECO:0000313" key="2">
    <source>
        <dbReference type="Proteomes" id="UP001057402"/>
    </source>
</evidence>
<dbReference type="EMBL" id="CM042890">
    <property type="protein sequence ID" value="KAI4310348.1"/>
    <property type="molecule type" value="Genomic_DNA"/>
</dbReference>
<dbReference type="Proteomes" id="UP001057402">
    <property type="component" value="Chromosome 11"/>
</dbReference>
<protein>
    <submittedName>
        <fullName evidence="1">Uncharacterized protein</fullName>
    </submittedName>
</protein>
<name>A0ACB9LGQ0_9MYRT</name>
<accession>A0ACB9LGQ0</accession>
<reference evidence="2" key="1">
    <citation type="journal article" date="2023" name="Front. Plant Sci.">
        <title>Chromosomal-level genome assembly of Melastoma candidum provides insights into trichome evolution.</title>
        <authorList>
            <person name="Zhong Y."/>
            <person name="Wu W."/>
            <person name="Sun C."/>
            <person name="Zou P."/>
            <person name="Liu Y."/>
            <person name="Dai S."/>
            <person name="Zhou R."/>
        </authorList>
    </citation>
    <scope>NUCLEOTIDE SEQUENCE [LARGE SCALE GENOMIC DNA]</scope>
</reference>
<evidence type="ECO:0000313" key="1">
    <source>
        <dbReference type="EMBL" id="KAI4310348.1"/>
    </source>
</evidence>